<proteinExistence type="predicted"/>
<evidence type="ECO:0000313" key="2">
    <source>
        <dbReference type="Proteomes" id="UP000887566"/>
    </source>
</evidence>
<protein>
    <submittedName>
        <fullName evidence="3">Uncharacterized protein</fullName>
    </submittedName>
</protein>
<name>A0A914WQ95_9BILA</name>
<accession>A0A914WQ95</accession>
<reference evidence="3" key="1">
    <citation type="submission" date="2022-11" db="UniProtKB">
        <authorList>
            <consortium name="WormBaseParasite"/>
        </authorList>
    </citation>
    <scope>IDENTIFICATION</scope>
</reference>
<organism evidence="2 3">
    <name type="scientific">Plectus sambesii</name>
    <dbReference type="NCBI Taxonomy" id="2011161"/>
    <lineage>
        <taxon>Eukaryota</taxon>
        <taxon>Metazoa</taxon>
        <taxon>Ecdysozoa</taxon>
        <taxon>Nematoda</taxon>
        <taxon>Chromadorea</taxon>
        <taxon>Plectida</taxon>
        <taxon>Plectina</taxon>
        <taxon>Plectoidea</taxon>
        <taxon>Plectidae</taxon>
        <taxon>Plectus</taxon>
    </lineage>
</organism>
<sequence length="166" mass="18496">MAEGGKGSRSGSDSDDQSAVETNLTATVNKVDGLEVQLVLQVRGLKPKGGLRSFLSKFSNHDNPTDLCANAEFTKWDVTSSSLSIEICVHTEKERKKKKGKHDVNTVNTETFTYKISNFPSEIRPEKTTLEIKQPPGETSYSFIVLTLQRVDKSVSWENFRTPRNS</sequence>
<evidence type="ECO:0000256" key="1">
    <source>
        <dbReference type="SAM" id="MobiDB-lite"/>
    </source>
</evidence>
<dbReference type="Proteomes" id="UP000887566">
    <property type="component" value="Unplaced"/>
</dbReference>
<dbReference type="AlphaFoldDB" id="A0A914WQ95"/>
<evidence type="ECO:0000313" key="3">
    <source>
        <dbReference type="WBParaSite" id="PSAMB.scaffold4749size13652.g25099.t1"/>
    </source>
</evidence>
<keyword evidence="2" id="KW-1185">Reference proteome</keyword>
<dbReference type="WBParaSite" id="PSAMB.scaffold4749size13652.g25099.t1">
    <property type="protein sequence ID" value="PSAMB.scaffold4749size13652.g25099.t1"/>
    <property type="gene ID" value="PSAMB.scaffold4749size13652.g25099"/>
</dbReference>
<feature type="region of interest" description="Disordered" evidence="1">
    <location>
        <begin position="1"/>
        <end position="21"/>
    </location>
</feature>